<name>A0A951UIP6_9NOST</name>
<gene>
    <name evidence="1" type="ORF">KME32_26030</name>
</gene>
<organism evidence="1 2">
    <name type="scientific">Mojavia pulchra JT2-VF2</name>
    <dbReference type="NCBI Taxonomy" id="287848"/>
    <lineage>
        <taxon>Bacteria</taxon>
        <taxon>Bacillati</taxon>
        <taxon>Cyanobacteriota</taxon>
        <taxon>Cyanophyceae</taxon>
        <taxon>Nostocales</taxon>
        <taxon>Nostocaceae</taxon>
    </lineage>
</organism>
<reference evidence="1" key="1">
    <citation type="submission" date="2021-05" db="EMBL/GenBank/DDBJ databases">
        <authorList>
            <person name="Pietrasiak N."/>
            <person name="Ward R."/>
            <person name="Stajich J.E."/>
            <person name="Kurbessoian T."/>
        </authorList>
    </citation>
    <scope>NUCLEOTIDE SEQUENCE</scope>
    <source>
        <strain evidence="1">JT2-VF2</strain>
    </source>
</reference>
<comment type="caution">
    <text evidence="1">The sequence shown here is derived from an EMBL/GenBank/DDBJ whole genome shotgun (WGS) entry which is preliminary data.</text>
</comment>
<evidence type="ECO:0000313" key="2">
    <source>
        <dbReference type="Proteomes" id="UP000715781"/>
    </source>
</evidence>
<reference evidence="1" key="2">
    <citation type="journal article" date="2022" name="Microbiol. Resour. Announc.">
        <title>Metagenome Sequencing to Explore Phylogenomics of Terrestrial Cyanobacteria.</title>
        <authorList>
            <person name="Ward R.D."/>
            <person name="Stajich J.E."/>
            <person name="Johansen J.R."/>
            <person name="Huntemann M."/>
            <person name="Clum A."/>
            <person name="Foster B."/>
            <person name="Foster B."/>
            <person name="Roux S."/>
            <person name="Palaniappan K."/>
            <person name="Varghese N."/>
            <person name="Mukherjee S."/>
            <person name="Reddy T.B.K."/>
            <person name="Daum C."/>
            <person name="Copeland A."/>
            <person name="Chen I.A."/>
            <person name="Ivanova N.N."/>
            <person name="Kyrpides N.C."/>
            <person name="Shapiro N."/>
            <person name="Eloe-Fadrosh E.A."/>
            <person name="Pietrasiak N."/>
        </authorList>
    </citation>
    <scope>NUCLEOTIDE SEQUENCE</scope>
    <source>
        <strain evidence="1">JT2-VF2</strain>
    </source>
</reference>
<dbReference type="EMBL" id="JAHHHN010000023">
    <property type="protein sequence ID" value="MBW4564529.1"/>
    <property type="molecule type" value="Genomic_DNA"/>
</dbReference>
<accession>A0A951UIP6</accession>
<evidence type="ECO:0000313" key="1">
    <source>
        <dbReference type="EMBL" id="MBW4564529.1"/>
    </source>
</evidence>
<dbReference type="AlphaFoldDB" id="A0A951UIP6"/>
<proteinExistence type="predicted"/>
<dbReference type="Proteomes" id="UP000715781">
    <property type="component" value="Unassembled WGS sequence"/>
</dbReference>
<sequence length="102" mass="11413">MSFLQDPDWGECCELILLSPNHPNAELIEISGYTLVYCNGVCPKIYRVYKCESMLGLVFQHITHWTNEVDEKQYAKPLNAAVALDDFLNTASMAKTDGNIAA</sequence>
<protein>
    <submittedName>
        <fullName evidence="1">Uncharacterized protein</fullName>
    </submittedName>
</protein>